<keyword evidence="3" id="KW-0547">Nucleotide-binding</keyword>
<feature type="region of interest" description="Disordered" evidence="8">
    <location>
        <begin position="1"/>
        <end position="24"/>
    </location>
</feature>
<dbReference type="Gene3D" id="1.20.1110.10">
    <property type="entry name" value="Calcium-transporting ATPase, transmembrane domain"/>
    <property type="match status" value="1"/>
</dbReference>
<dbReference type="SMART" id="SM00831">
    <property type="entry name" value="Cation_ATPase_N"/>
    <property type="match status" value="1"/>
</dbReference>
<dbReference type="Gene3D" id="2.70.150.10">
    <property type="entry name" value="Calcium-transporting ATPase, cytoplasmic transduction domain A"/>
    <property type="match status" value="1"/>
</dbReference>
<dbReference type="Pfam" id="PF00122">
    <property type="entry name" value="E1-E2_ATPase"/>
    <property type="match status" value="1"/>
</dbReference>
<protein>
    <recommendedName>
        <fullName evidence="10">Cation-transporting P-type ATPase N-terminal domain-containing protein</fullName>
    </recommendedName>
</protein>
<dbReference type="STRING" id="1384056.N787_01595"/>
<dbReference type="InterPro" id="IPR023299">
    <property type="entry name" value="ATPase_P-typ_cyto_dom_N"/>
</dbReference>
<feature type="transmembrane region" description="Helical" evidence="9">
    <location>
        <begin position="658"/>
        <end position="679"/>
    </location>
</feature>
<dbReference type="InterPro" id="IPR044492">
    <property type="entry name" value="P_typ_ATPase_HD_dom"/>
</dbReference>
<dbReference type="SFLD" id="SFLDS00003">
    <property type="entry name" value="Haloacid_Dehalogenase"/>
    <property type="match status" value="1"/>
</dbReference>
<comment type="subcellular location">
    <subcellularLocation>
        <location evidence="1">Membrane</location>
        <topology evidence="1">Multi-pass membrane protein</topology>
    </subcellularLocation>
</comment>
<dbReference type="PRINTS" id="PR00119">
    <property type="entry name" value="CATATPASE"/>
</dbReference>
<dbReference type="Pfam" id="PF00702">
    <property type="entry name" value="Hydrolase"/>
    <property type="match status" value="1"/>
</dbReference>
<feature type="transmembrane region" description="Helical" evidence="9">
    <location>
        <begin position="279"/>
        <end position="305"/>
    </location>
</feature>
<dbReference type="NCBIfam" id="TIGR01494">
    <property type="entry name" value="ATPase_P-type"/>
    <property type="match status" value="2"/>
</dbReference>
<dbReference type="EMBL" id="AVCK01000012">
    <property type="protein sequence ID" value="KFN47019.1"/>
    <property type="molecule type" value="Genomic_DNA"/>
</dbReference>
<dbReference type="InterPro" id="IPR059000">
    <property type="entry name" value="ATPase_P-type_domA"/>
</dbReference>
<dbReference type="GO" id="GO:0005524">
    <property type="term" value="F:ATP binding"/>
    <property type="evidence" value="ECO:0007669"/>
    <property type="project" value="UniProtKB-KW"/>
</dbReference>
<dbReference type="GO" id="GO:0016887">
    <property type="term" value="F:ATP hydrolysis activity"/>
    <property type="evidence" value="ECO:0007669"/>
    <property type="project" value="InterPro"/>
</dbReference>
<dbReference type="AlphaFoldDB" id="A0A091B873"/>
<dbReference type="SFLD" id="SFLDG00002">
    <property type="entry name" value="C1.7:_P-type_atpase_like"/>
    <property type="match status" value="1"/>
</dbReference>
<dbReference type="SUPFAM" id="SSF81653">
    <property type="entry name" value="Calcium ATPase, transduction domain A"/>
    <property type="match status" value="1"/>
</dbReference>
<proteinExistence type="predicted"/>
<keyword evidence="2 9" id="KW-0812">Transmembrane</keyword>
<dbReference type="InterPro" id="IPR023298">
    <property type="entry name" value="ATPase_P-typ_TM_dom_sf"/>
</dbReference>
<dbReference type="PRINTS" id="PR00120">
    <property type="entry name" value="HATPASE"/>
</dbReference>
<gene>
    <name evidence="11" type="ORF">N787_01595</name>
</gene>
<evidence type="ECO:0000259" key="10">
    <source>
        <dbReference type="SMART" id="SM00831"/>
    </source>
</evidence>
<dbReference type="Proteomes" id="UP000029393">
    <property type="component" value="Unassembled WGS sequence"/>
</dbReference>
<evidence type="ECO:0000256" key="1">
    <source>
        <dbReference type="ARBA" id="ARBA00004141"/>
    </source>
</evidence>
<evidence type="ECO:0000313" key="12">
    <source>
        <dbReference type="Proteomes" id="UP000029393"/>
    </source>
</evidence>
<feature type="transmembrane region" description="Helical" evidence="9">
    <location>
        <begin position="732"/>
        <end position="753"/>
    </location>
</feature>
<dbReference type="PROSITE" id="PS00154">
    <property type="entry name" value="ATPASE_E1_E2"/>
    <property type="match status" value="1"/>
</dbReference>
<evidence type="ECO:0000256" key="6">
    <source>
        <dbReference type="ARBA" id="ARBA00022989"/>
    </source>
</evidence>
<evidence type="ECO:0000256" key="3">
    <source>
        <dbReference type="ARBA" id="ARBA00022741"/>
    </source>
</evidence>
<evidence type="ECO:0000256" key="2">
    <source>
        <dbReference type="ARBA" id="ARBA00022692"/>
    </source>
</evidence>
<dbReference type="Gene3D" id="3.40.1110.10">
    <property type="entry name" value="Calcium-transporting ATPase, cytoplasmic domain N"/>
    <property type="match status" value="1"/>
</dbReference>
<feature type="transmembrane region" description="Helical" evidence="9">
    <location>
        <begin position="82"/>
        <end position="98"/>
    </location>
</feature>
<keyword evidence="7 9" id="KW-0472">Membrane</keyword>
<evidence type="ECO:0000256" key="4">
    <source>
        <dbReference type="ARBA" id="ARBA00022840"/>
    </source>
</evidence>
<dbReference type="PATRIC" id="fig|1384056.3.peg.947"/>
<dbReference type="SUPFAM" id="SSF56784">
    <property type="entry name" value="HAD-like"/>
    <property type="match status" value="1"/>
</dbReference>
<keyword evidence="4" id="KW-0067">ATP-binding</keyword>
<dbReference type="InterPro" id="IPR023214">
    <property type="entry name" value="HAD_sf"/>
</dbReference>
<accession>A0A091B873</accession>
<evidence type="ECO:0000256" key="5">
    <source>
        <dbReference type="ARBA" id="ARBA00022967"/>
    </source>
</evidence>
<reference evidence="11 12" key="1">
    <citation type="submission" date="2013-09" db="EMBL/GenBank/DDBJ databases">
        <title>Genome sequencing of Arenimonas metalli.</title>
        <authorList>
            <person name="Chen F."/>
            <person name="Wang G."/>
        </authorList>
    </citation>
    <scope>NUCLEOTIDE SEQUENCE [LARGE SCALE GENOMIC DNA]</scope>
    <source>
        <strain evidence="11 12">CF5-1</strain>
    </source>
</reference>
<evidence type="ECO:0000313" key="11">
    <source>
        <dbReference type="EMBL" id="KFN47019.1"/>
    </source>
</evidence>
<keyword evidence="5" id="KW-1278">Translocase</keyword>
<feature type="transmembrane region" description="Helical" evidence="9">
    <location>
        <begin position="245"/>
        <end position="267"/>
    </location>
</feature>
<keyword evidence="6 9" id="KW-1133">Transmembrane helix</keyword>
<dbReference type="Gene3D" id="3.40.50.1000">
    <property type="entry name" value="HAD superfamily/HAD-like"/>
    <property type="match status" value="1"/>
</dbReference>
<dbReference type="PANTHER" id="PTHR42861">
    <property type="entry name" value="CALCIUM-TRANSPORTING ATPASE"/>
    <property type="match status" value="1"/>
</dbReference>
<evidence type="ECO:0000256" key="8">
    <source>
        <dbReference type="SAM" id="MobiDB-lite"/>
    </source>
</evidence>
<keyword evidence="12" id="KW-1185">Reference proteome</keyword>
<dbReference type="GO" id="GO:0015662">
    <property type="term" value="F:P-type ion transporter activity"/>
    <property type="evidence" value="ECO:0007669"/>
    <property type="project" value="UniProtKB-ARBA"/>
</dbReference>
<organism evidence="11 12">
    <name type="scientific">Arenimonas metalli CF5-1</name>
    <dbReference type="NCBI Taxonomy" id="1384056"/>
    <lineage>
        <taxon>Bacteria</taxon>
        <taxon>Pseudomonadati</taxon>
        <taxon>Pseudomonadota</taxon>
        <taxon>Gammaproteobacteria</taxon>
        <taxon>Lysobacterales</taxon>
        <taxon>Lysobacteraceae</taxon>
        <taxon>Arenimonas</taxon>
    </lineage>
</organism>
<dbReference type="eggNOG" id="COG0474">
    <property type="taxonomic scope" value="Bacteria"/>
</dbReference>
<dbReference type="SUPFAM" id="SSF81665">
    <property type="entry name" value="Calcium ATPase, transmembrane domain M"/>
    <property type="match status" value="1"/>
</dbReference>
<comment type="caution">
    <text evidence="11">The sequence shown here is derived from an EMBL/GenBank/DDBJ whole genome shotgun (WGS) entry which is preliminary data.</text>
</comment>
<dbReference type="Pfam" id="PF00690">
    <property type="entry name" value="Cation_ATPase_N"/>
    <property type="match status" value="1"/>
</dbReference>
<dbReference type="GO" id="GO:0016020">
    <property type="term" value="C:membrane"/>
    <property type="evidence" value="ECO:0007669"/>
    <property type="project" value="UniProtKB-SubCell"/>
</dbReference>
<dbReference type="Pfam" id="PF00689">
    <property type="entry name" value="Cation_ATPase_C"/>
    <property type="match status" value="1"/>
</dbReference>
<dbReference type="InterPro" id="IPR008250">
    <property type="entry name" value="ATPase_P-typ_transduc_dom_A_sf"/>
</dbReference>
<feature type="transmembrane region" description="Helical" evidence="9">
    <location>
        <begin position="798"/>
        <end position="819"/>
    </location>
</feature>
<dbReference type="InterPro" id="IPR001757">
    <property type="entry name" value="P_typ_ATPase"/>
</dbReference>
<name>A0A091B873_9GAMM</name>
<evidence type="ECO:0000256" key="9">
    <source>
        <dbReference type="SAM" id="Phobius"/>
    </source>
</evidence>
<dbReference type="InterPro" id="IPR018303">
    <property type="entry name" value="ATPase_P-typ_P_site"/>
</dbReference>
<dbReference type="SUPFAM" id="SSF81660">
    <property type="entry name" value="Metal cation-transporting ATPase, ATP-binding domain N"/>
    <property type="match status" value="1"/>
</dbReference>
<feature type="transmembrane region" description="Helical" evidence="9">
    <location>
        <begin position="57"/>
        <end position="76"/>
    </location>
</feature>
<evidence type="ECO:0000256" key="7">
    <source>
        <dbReference type="ARBA" id="ARBA00023136"/>
    </source>
</evidence>
<sequence length="869" mass="90942">MLRMSLRTERVSMTDPLSPTPAGGLDPAEAVRRLAAFGPNALPAPKPRSLARIVREVLTEPMFLLLVLAAASYVLLGDLGEGLLLGAFAVLTIGLVVMQERRGERALQALQALGTPVATVLRGGEARCIPGPEVVPGDLLLVEEGERIAADGVLQACRGLTVDESLLTGESVPVGKRAARAGDPDAADPGGDDLPFAYSGTLATAGDGRVLVSATGLATRAGRIGRSLAVIETEATRLQLNTRRLVRLFGLFAAVVSLAMLLFHGLVRGEWVEGLLGSIALAMGLLPEEFPLVLTVFFAIGAWRLAKVNVLARRSAVIETLGAATVLCVDKTGTLTENRMRIRCLDAGGEVFTADDSPGAMDAAQRELLEHAFLATRPQSFDPMDRAVGELALASLEGRDPRHADWSLGRHYGLTPYLLAMSQAWRTPAGHHAFASKGAPEAVADLCHLPENDKARWMARVAALAADGLRVLAVAAGDHRGEALPDDPHDVDFRWLGLVAFEDPLRPSVPAAIAEARRAGMAVNMITGDFPATACAIAHQAGIDTGAGALTGTELDALDDAALRAALGRTHVFARIRPEQKLRLVEAFKARGDVVAMTGDGVNDAPALKAAHIGIAMGQRGSDVAREAAAMVLLDEDFGGIVAAVAVGRRIFDNLRKVMLYIVAIHIPIAGLAMLPLLLGLPPLLLPPHVVLVEMIIDPMCSVAFENEPAEADAMRQAPRPLSEPLVGARQLWVGLAQGLALLAACLGVYLFALSGGDGAETARTLAFLALTAGNLMLVRSNASRRSAFLPAAHRRTAFWAITGVASGVVLVCLAVPALRALFGFGLPHAGEAMLAIAAGALGGALLEVGKAFPWVRAAIGHAPAARAG</sequence>
<dbReference type="InterPro" id="IPR006068">
    <property type="entry name" value="ATPase_P-typ_cation-transptr_C"/>
</dbReference>
<dbReference type="SFLD" id="SFLDF00027">
    <property type="entry name" value="p-type_atpase"/>
    <property type="match status" value="1"/>
</dbReference>
<dbReference type="InterPro" id="IPR004014">
    <property type="entry name" value="ATPase_P-typ_cation-transptr_N"/>
</dbReference>
<feature type="domain" description="Cation-transporting P-type ATPase N-terminal" evidence="10">
    <location>
        <begin position="7"/>
        <end position="78"/>
    </location>
</feature>
<dbReference type="InterPro" id="IPR036412">
    <property type="entry name" value="HAD-like_sf"/>
</dbReference>
<feature type="compositionally biased region" description="Basic and acidic residues" evidence="8">
    <location>
        <begin position="1"/>
        <end position="12"/>
    </location>
</feature>